<dbReference type="EMBL" id="JYDO01000111">
    <property type="protein sequence ID" value="KRZ70612.1"/>
    <property type="molecule type" value="Genomic_DNA"/>
</dbReference>
<name>A0A0V1MFJ0_9BILA</name>
<comment type="caution">
    <text evidence="1">The sequence shown here is derived from an EMBL/GenBank/DDBJ whole genome shotgun (WGS) entry which is preliminary data.</text>
</comment>
<evidence type="ECO:0000313" key="2">
    <source>
        <dbReference type="Proteomes" id="UP000054843"/>
    </source>
</evidence>
<dbReference type="Proteomes" id="UP000054843">
    <property type="component" value="Unassembled WGS sequence"/>
</dbReference>
<sequence length="133" mass="15035">MDIPTAIDAKKLWHYEERERCKARLYTVSDNVVRKVGSHCHELSAARVEAAVVITRVKQRAEETMEITAQVINQCMTSLWQATQGALLTLVALKQMVRRQRNKLGTPLAAPTNLKTLVIPEEFTTYAPHHGEL</sequence>
<reference evidence="1 2" key="1">
    <citation type="submission" date="2015-01" db="EMBL/GenBank/DDBJ databases">
        <title>Evolution of Trichinella species and genotypes.</title>
        <authorList>
            <person name="Korhonen P.K."/>
            <person name="Edoardo P."/>
            <person name="Giuseppe L.R."/>
            <person name="Gasser R.B."/>
        </authorList>
    </citation>
    <scope>NUCLEOTIDE SEQUENCE [LARGE SCALE GENOMIC DNA]</scope>
    <source>
        <strain evidence="1">ISS1980</strain>
    </source>
</reference>
<organism evidence="1 2">
    <name type="scientific">Trichinella papuae</name>
    <dbReference type="NCBI Taxonomy" id="268474"/>
    <lineage>
        <taxon>Eukaryota</taxon>
        <taxon>Metazoa</taxon>
        <taxon>Ecdysozoa</taxon>
        <taxon>Nematoda</taxon>
        <taxon>Enoplea</taxon>
        <taxon>Dorylaimia</taxon>
        <taxon>Trichinellida</taxon>
        <taxon>Trichinellidae</taxon>
        <taxon>Trichinella</taxon>
    </lineage>
</organism>
<gene>
    <name evidence="1" type="ORF">T10_3069</name>
</gene>
<dbReference type="Gene3D" id="2.20.25.240">
    <property type="match status" value="1"/>
</dbReference>
<accession>A0A0V1MFJ0</accession>
<dbReference type="STRING" id="268474.A0A0V1MFJ0"/>
<proteinExistence type="predicted"/>
<evidence type="ECO:0008006" key="3">
    <source>
        <dbReference type="Google" id="ProtNLM"/>
    </source>
</evidence>
<evidence type="ECO:0000313" key="1">
    <source>
        <dbReference type="EMBL" id="KRZ70612.1"/>
    </source>
</evidence>
<protein>
    <recommendedName>
        <fullName evidence="3">FLYWCH-type domain-containing protein</fullName>
    </recommendedName>
</protein>
<dbReference type="AlphaFoldDB" id="A0A0V1MFJ0"/>
<keyword evidence="2" id="KW-1185">Reference proteome</keyword>